<organism evidence="1 2">
    <name type="scientific">Dallia pectoralis</name>
    <name type="common">Alaska blackfish</name>
    <dbReference type="NCBI Taxonomy" id="75939"/>
    <lineage>
        <taxon>Eukaryota</taxon>
        <taxon>Metazoa</taxon>
        <taxon>Chordata</taxon>
        <taxon>Craniata</taxon>
        <taxon>Vertebrata</taxon>
        <taxon>Euteleostomi</taxon>
        <taxon>Actinopterygii</taxon>
        <taxon>Neopterygii</taxon>
        <taxon>Teleostei</taxon>
        <taxon>Protacanthopterygii</taxon>
        <taxon>Esociformes</taxon>
        <taxon>Umbridae</taxon>
        <taxon>Dallia</taxon>
    </lineage>
</organism>
<gene>
    <name evidence="1" type="ORF">DPEC_G00308620</name>
</gene>
<evidence type="ECO:0000313" key="1">
    <source>
        <dbReference type="EMBL" id="KAJ7989836.1"/>
    </source>
</evidence>
<sequence length="66" mass="7306">MKPSEAQKPAHTQEGPLALHYGYVGKLFQPLELDYPEASKKEEVHSSPNPCGPCDETEPVKKEGQE</sequence>
<proteinExistence type="predicted"/>
<reference evidence="1" key="1">
    <citation type="submission" date="2021-05" db="EMBL/GenBank/DDBJ databases">
        <authorList>
            <person name="Pan Q."/>
            <person name="Jouanno E."/>
            <person name="Zahm M."/>
            <person name="Klopp C."/>
            <person name="Cabau C."/>
            <person name="Louis A."/>
            <person name="Berthelot C."/>
            <person name="Parey E."/>
            <person name="Roest Crollius H."/>
            <person name="Montfort J."/>
            <person name="Robinson-Rechavi M."/>
            <person name="Bouchez O."/>
            <person name="Lampietro C."/>
            <person name="Lopez Roques C."/>
            <person name="Donnadieu C."/>
            <person name="Postlethwait J."/>
            <person name="Bobe J."/>
            <person name="Dillon D."/>
            <person name="Chandos A."/>
            <person name="von Hippel F."/>
            <person name="Guiguen Y."/>
        </authorList>
    </citation>
    <scope>NUCLEOTIDE SEQUENCE</scope>
    <source>
        <strain evidence="1">YG-Jan2019</strain>
    </source>
</reference>
<evidence type="ECO:0000313" key="2">
    <source>
        <dbReference type="Proteomes" id="UP001157502"/>
    </source>
</evidence>
<dbReference type="Proteomes" id="UP001157502">
    <property type="component" value="Chromosome 29"/>
</dbReference>
<protein>
    <submittedName>
        <fullName evidence="1">Uncharacterized protein</fullName>
    </submittedName>
</protein>
<dbReference type="EMBL" id="CM055756">
    <property type="protein sequence ID" value="KAJ7989836.1"/>
    <property type="molecule type" value="Genomic_DNA"/>
</dbReference>
<comment type="caution">
    <text evidence="1">The sequence shown here is derived from an EMBL/GenBank/DDBJ whole genome shotgun (WGS) entry which is preliminary data.</text>
</comment>
<accession>A0ACC2FEQ4</accession>
<keyword evidence="2" id="KW-1185">Reference proteome</keyword>
<name>A0ACC2FEQ4_DALPE</name>